<dbReference type="EMBL" id="CP117812">
    <property type="protein sequence ID" value="WDE98276.1"/>
    <property type="molecule type" value="Genomic_DNA"/>
</dbReference>
<accession>A0ABY7VZR4</accession>
<evidence type="ECO:0000256" key="1">
    <source>
        <dbReference type="SAM" id="Coils"/>
    </source>
</evidence>
<dbReference type="RefSeq" id="WP_274153150.1">
    <property type="nucleotide sequence ID" value="NZ_CP117812.1"/>
</dbReference>
<evidence type="ECO:0000313" key="2">
    <source>
        <dbReference type="EMBL" id="WDE98276.1"/>
    </source>
</evidence>
<protein>
    <recommendedName>
        <fullName evidence="4">C4-type zinc ribbon domain-containing protein</fullName>
    </recommendedName>
</protein>
<sequence length="232" mass="26515">MDLLNTLLEIQDLDLRKSEIDKQSTSIPAQKKDIISSLKKDKQIYEAFNEQQKEAEKACKELTYETDKLRQQKAKIMIQSGDTKDNSTYTKLVKEADSYDSRIDDMESTFLEHLDKVADIKSKKKVIAEQLKTMIGKIEQDIKDLDRRHKNLVESLPDTIAKRKELAQTVDEETLIDYERIFKSKGSFRAVIVPITHDTSCGFCHIKLSKKDTSSAAKGLGKCLECGAFLYK</sequence>
<proteinExistence type="predicted"/>
<evidence type="ECO:0008006" key="4">
    <source>
        <dbReference type="Google" id="ProtNLM"/>
    </source>
</evidence>
<organism evidence="2 3">
    <name type="scientific">Lentisphaera profundi</name>
    <dbReference type="NCBI Taxonomy" id="1658616"/>
    <lineage>
        <taxon>Bacteria</taxon>
        <taxon>Pseudomonadati</taxon>
        <taxon>Lentisphaerota</taxon>
        <taxon>Lentisphaeria</taxon>
        <taxon>Lentisphaerales</taxon>
        <taxon>Lentisphaeraceae</taxon>
        <taxon>Lentisphaera</taxon>
    </lineage>
</organism>
<dbReference type="Proteomes" id="UP001214250">
    <property type="component" value="Chromosome 2"/>
</dbReference>
<keyword evidence="3" id="KW-1185">Reference proteome</keyword>
<gene>
    <name evidence="2" type="ORF">PQO03_20890</name>
</gene>
<feature type="coiled-coil region" evidence="1">
    <location>
        <begin position="38"/>
        <end position="72"/>
    </location>
</feature>
<evidence type="ECO:0000313" key="3">
    <source>
        <dbReference type="Proteomes" id="UP001214250"/>
    </source>
</evidence>
<dbReference type="Gene3D" id="1.10.287.1490">
    <property type="match status" value="1"/>
</dbReference>
<reference evidence="2 3" key="1">
    <citation type="submission" date="2023-02" db="EMBL/GenBank/DDBJ databases">
        <title>Genome sequence of Lentisphaera profundi SAORIC-696.</title>
        <authorList>
            <person name="Kim e."/>
            <person name="Cho J.-C."/>
            <person name="Choi A."/>
            <person name="Kang I."/>
        </authorList>
    </citation>
    <scope>NUCLEOTIDE SEQUENCE [LARGE SCALE GENOMIC DNA]</scope>
    <source>
        <strain evidence="2 3">SAORIC-696</strain>
    </source>
</reference>
<feature type="coiled-coil region" evidence="1">
    <location>
        <begin position="128"/>
        <end position="155"/>
    </location>
</feature>
<keyword evidence="1" id="KW-0175">Coiled coil</keyword>
<name>A0ABY7VZR4_9BACT</name>